<sequence length="314" mass="34341">MIAAASQSTPSGFPYLSEEQKAFSLYRNATIFTEEIVTAEDGTPLTVYRAGDAGKPTAVLINPLGISCLFMSNLARSLAQDYHVLTWESRGLPDYAALDQTHADQWTLERHCRDLIHILKSKDCAADVIVSYCSGANIAIYGLAHGLFDTGKLCMVSPSVEMGKTVQKTVYQKTVLPLWLTIAKGGLRTAAMVRALLKNSEKTYAEPIDHELSVINNLPFQSDELLYRYAQLHAPCLELDCASLLPRLSLPTMVVQGEDDDMIHPDTATAVAAALPHSQLRWINDGGHFAIYKNLALQKQIGEFLAGSPALMST</sequence>
<keyword evidence="3" id="KW-1185">Reference proteome</keyword>
<evidence type="ECO:0000313" key="3">
    <source>
        <dbReference type="Proteomes" id="UP001596045"/>
    </source>
</evidence>
<gene>
    <name evidence="2" type="ORF">ACFPM8_05970</name>
</gene>
<dbReference type="GO" id="GO:0016787">
    <property type="term" value="F:hydrolase activity"/>
    <property type="evidence" value="ECO:0007669"/>
    <property type="project" value="UniProtKB-KW"/>
</dbReference>
<dbReference type="InterPro" id="IPR029058">
    <property type="entry name" value="AB_hydrolase_fold"/>
</dbReference>
<reference evidence="3" key="1">
    <citation type="journal article" date="2019" name="Int. J. Syst. Evol. Microbiol.">
        <title>The Global Catalogue of Microorganisms (GCM) 10K type strain sequencing project: providing services to taxonomists for standard genome sequencing and annotation.</title>
        <authorList>
            <consortium name="The Broad Institute Genomics Platform"/>
            <consortium name="The Broad Institute Genome Sequencing Center for Infectious Disease"/>
            <person name="Wu L."/>
            <person name="Ma J."/>
        </authorList>
    </citation>
    <scope>NUCLEOTIDE SEQUENCE [LARGE SCALE GENOMIC DNA]</scope>
    <source>
        <strain evidence="3">JCM 17066</strain>
    </source>
</reference>
<dbReference type="SUPFAM" id="SSF53474">
    <property type="entry name" value="alpha/beta-Hydrolases"/>
    <property type="match status" value="1"/>
</dbReference>
<keyword evidence="2" id="KW-0378">Hydrolase</keyword>
<dbReference type="Proteomes" id="UP001596045">
    <property type="component" value="Unassembled WGS sequence"/>
</dbReference>
<evidence type="ECO:0000259" key="1">
    <source>
        <dbReference type="Pfam" id="PF12697"/>
    </source>
</evidence>
<protein>
    <submittedName>
        <fullName evidence="2">Alpha/beta fold hydrolase</fullName>
    </submittedName>
</protein>
<dbReference type="EMBL" id="JBHSMT010000009">
    <property type="protein sequence ID" value="MFC5473502.1"/>
    <property type="molecule type" value="Genomic_DNA"/>
</dbReference>
<dbReference type="Gene3D" id="3.40.50.1820">
    <property type="entry name" value="alpha/beta hydrolase"/>
    <property type="match status" value="1"/>
</dbReference>
<comment type="caution">
    <text evidence="2">The sequence shown here is derived from an EMBL/GenBank/DDBJ whole genome shotgun (WGS) entry which is preliminary data.</text>
</comment>
<accession>A0ABW0M8Z7</accession>
<dbReference type="Pfam" id="PF12697">
    <property type="entry name" value="Abhydrolase_6"/>
    <property type="match status" value="1"/>
</dbReference>
<name>A0ABW0M8Z7_9BURK</name>
<dbReference type="InterPro" id="IPR000073">
    <property type="entry name" value="AB_hydrolase_1"/>
</dbReference>
<dbReference type="RefSeq" id="WP_378996000.1">
    <property type="nucleotide sequence ID" value="NZ_JBHSMT010000009.1"/>
</dbReference>
<organism evidence="2 3">
    <name type="scientific">Paraherbaspirillum soli</name>
    <dbReference type="NCBI Taxonomy" id="631222"/>
    <lineage>
        <taxon>Bacteria</taxon>
        <taxon>Pseudomonadati</taxon>
        <taxon>Pseudomonadota</taxon>
        <taxon>Betaproteobacteria</taxon>
        <taxon>Burkholderiales</taxon>
        <taxon>Oxalobacteraceae</taxon>
        <taxon>Paraherbaspirillum</taxon>
    </lineage>
</organism>
<feature type="domain" description="AB hydrolase-1" evidence="1">
    <location>
        <begin position="70"/>
        <end position="291"/>
    </location>
</feature>
<evidence type="ECO:0000313" key="2">
    <source>
        <dbReference type="EMBL" id="MFC5473502.1"/>
    </source>
</evidence>
<proteinExistence type="predicted"/>